<dbReference type="Pfam" id="PF22608">
    <property type="entry name" value="DNAX_ATPase_lid"/>
    <property type="match status" value="1"/>
</dbReference>
<keyword evidence="15" id="KW-1185">Reference proteome</keyword>
<dbReference type="InterPro" id="IPR012763">
    <property type="entry name" value="DNA_pol_III_sug/sutau_N"/>
</dbReference>
<dbReference type="NCBIfam" id="TIGR02397">
    <property type="entry name" value="dnaX_nterm"/>
    <property type="match status" value="1"/>
</dbReference>
<keyword evidence="4" id="KW-0548">Nucleotidyltransferase</keyword>
<dbReference type="NCBIfam" id="NF004046">
    <property type="entry name" value="PRK05563.1"/>
    <property type="match status" value="1"/>
</dbReference>
<dbReference type="EMBL" id="FOJW01000015">
    <property type="protein sequence ID" value="SFB31320.1"/>
    <property type="molecule type" value="Genomic_DNA"/>
</dbReference>
<keyword evidence="7" id="KW-0547">Nucleotide-binding</keyword>
<dbReference type="GO" id="GO:0003887">
    <property type="term" value="F:DNA-directed DNA polymerase activity"/>
    <property type="evidence" value="ECO:0007669"/>
    <property type="project" value="UniProtKB-KW"/>
</dbReference>
<dbReference type="InterPro" id="IPR045085">
    <property type="entry name" value="HLD_clamp_pol_III_gamma_tau"/>
</dbReference>
<dbReference type="Gene3D" id="1.20.272.10">
    <property type="match status" value="1"/>
</dbReference>
<dbReference type="InterPro" id="IPR008921">
    <property type="entry name" value="DNA_pol3_clamp-load_cplx_C"/>
</dbReference>
<dbReference type="EC" id="2.7.7.7" evidence="2"/>
<gene>
    <name evidence="14" type="ORF">SAMN04488072_11530</name>
</gene>
<dbReference type="Proteomes" id="UP000198642">
    <property type="component" value="Unassembled WGS sequence"/>
</dbReference>
<comment type="catalytic activity">
    <reaction evidence="11">
        <text>DNA(n) + a 2'-deoxyribonucleoside 5'-triphosphate = DNA(n+1) + diphosphate</text>
        <dbReference type="Rhea" id="RHEA:22508"/>
        <dbReference type="Rhea" id="RHEA-COMP:17339"/>
        <dbReference type="Rhea" id="RHEA-COMP:17340"/>
        <dbReference type="ChEBI" id="CHEBI:33019"/>
        <dbReference type="ChEBI" id="CHEBI:61560"/>
        <dbReference type="ChEBI" id="CHEBI:173112"/>
        <dbReference type="EC" id="2.7.7.7"/>
    </reaction>
</comment>
<keyword evidence="6" id="KW-0479">Metal-binding</keyword>
<dbReference type="CDD" id="cd00009">
    <property type="entry name" value="AAA"/>
    <property type="match status" value="1"/>
</dbReference>
<dbReference type="Pfam" id="PF12169">
    <property type="entry name" value="DNA_pol3_gamma3"/>
    <property type="match status" value="1"/>
</dbReference>
<comment type="similarity">
    <text evidence="1">Belongs to the DnaX/STICHEL family.</text>
</comment>
<proteinExistence type="inferred from homology"/>
<dbReference type="Gene3D" id="3.40.50.300">
    <property type="entry name" value="P-loop containing nucleotide triphosphate hydrolases"/>
    <property type="match status" value="1"/>
</dbReference>
<feature type="domain" description="AAA+ ATPase" evidence="13">
    <location>
        <begin position="47"/>
        <end position="189"/>
    </location>
</feature>
<dbReference type="GO" id="GO:0006261">
    <property type="term" value="P:DNA-templated DNA replication"/>
    <property type="evidence" value="ECO:0007669"/>
    <property type="project" value="TreeGrafter"/>
</dbReference>
<dbReference type="InterPro" id="IPR050238">
    <property type="entry name" value="DNA_Rep/Repair_Clamp_Loader"/>
</dbReference>
<dbReference type="Gene3D" id="1.10.8.60">
    <property type="match status" value="1"/>
</dbReference>
<dbReference type="PANTHER" id="PTHR11669:SF0">
    <property type="entry name" value="PROTEIN STICHEL-LIKE 2"/>
    <property type="match status" value="1"/>
</dbReference>
<dbReference type="GO" id="GO:0005524">
    <property type="term" value="F:ATP binding"/>
    <property type="evidence" value="ECO:0007669"/>
    <property type="project" value="UniProtKB-KW"/>
</dbReference>
<feature type="region of interest" description="Disordered" evidence="12">
    <location>
        <begin position="404"/>
        <end position="430"/>
    </location>
</feature>
<evidence type="ECO:0000256" key="8">
    <source>
        <dbReference type="ARBA" id="ARBA00022833"/>
    </source>
</evidence>
<evidence type="ECO:0000256" key="12">
    <source>
        <dbReference type="SAM" id="MobiDB-lite"/>
    </source>
</evidence>
<dbReference type="GO" id="GO:0046872">
    <property type="term" value="F:metal ion binding"/>
    <property type="evidence" value="ECO:0007669"/>
    <property type="project" value="UniProtKB-KW"/>
</dbReference>
<evidence type="ECO:0000256" key="7">
    <source>
        <dbReference type="ARBA" id="ARBA00022741"/>
    </source>
</evidence>
<evidence type="ECO:0000256" key="6">
    <source>
        <dbReference type="ARBA" id="ARBA00022723"/>
    </source>
</evidence>
<dbReference type="InterPro" id="IPR003593">
    <property type="entry name" value="AAA+_ATPase"/>
</dbReference>
<evidence type="ECO:0000313" key="14">
    <source>
        <dbReference type="EMBL" id="SFB31320.1"/>
    </source>
</evidence>
<keyword evidence="10" id="KW-0239">DNA-directed DNA polymerase</keyword>
<evidence type="ECO:0000256" key="2">
    <source>
        <dbReference type="ARBA" id="ARBA00012417"/>
    </source>
</evidence>
<protein>
    <recommendedName>
        <fullName evidence="2">DNA-directed DNA polymerase</fullName>
        <ecNumber evidence="2">2.7.7.7</ecNumber>
    </recommendedName>
</protein>
<evidence type="ECO:0000313" key="15">
    <source>
        <dbReference type="Proteomes" id="UP000198642"/>
    </source>
</evidence>
<evidence type="ECO:0000256" key="4">
    <source>
        <dbReference type="ARBA" id="ARBA00022695"/>
    </source>
</evidence>
<dbReference type="SUPFAM" id="SSF48019">
    <property type="entry name" value="post-AAA+ oligomerization domain-like"/>
    <property type="match status" value="1"/>
</dbReference>
<dbReference type="InterPro" id="IPR022754">
    <property type="entry name" value="DNA_pol_III_gamma-3"/>
</dbReference>
<evidence type="ECO:0000256" key="9">
    <source>
        <dbReference type="ARBA" id="ARBA00022840"/>
    </source>
</evidence>
<keyword evidence="8" id="KW-0862">Zinc</keyword>
<evidence type="ECO:0000256" key="3">
    <source>
        <dbReference type="ARBA" id="ARBA00022679"/>
    </source>
</evidence>
<accession>A0A1I1A497</accession>
<name>A0A1I1A497_9BACI</name>
<evidence type="ECO:0000256" key="11">
    <source>
        <dbReference type="ARBA" id="ARBA00049244"/>
    </source>
</evidence>
<keyword evidence="9" id="KW-0067">ATP-binding</keyword>
<dbReference type="PRINTS" id="PR00300">
    <property type="entry name" value="CLPPROTEASEA"/>
</dbReference>
<dbReference type="GO" id="GO:0009360">
    <property type="term" value="C:DNA polymerase III complex"/>
    <property type="evidence" value="ECO:0007669"/>
    <property type="project" value="InterPro"/>
</dbReference>
<dbReference type="CDD" id="cd18137">
    <property type="entry name" value="HLD_clamp_pol_III_gamma_tau"/>
    <property type="match status" value="1"/>
</dbReference>
<dbReference type="InterPro" id="IPR027417">
    <property type="entry name" value="P-loop_NTPase"/>
</dbReference>
<keyword evidence="5" id="KW-0235">DNA replication</keyword>
<dbReference type="FunFam" id="3.40.50.300:FF:000014">
    <property type="entry name" value="DNA polymerase III subunit gamma/tau"/>
    <property type="match status" value="1"/>
</dbReference>
<dbReference type="STRING" id="237679.SAMN04488072_11530"/>
<sequence>MHRDKGETFIMTYQALYRVWRPKTFQDVVGQTHITKTLQNAIVQEKFSHAYIFSGPRGTGKTSAAKIFAKTINCEQAPVKEPCNECASCRGIQDGSISDIIEMDAASNTSVEDIREIRDKVKYAASSVPYKVYIIDEVHMISTNAFNALLKTLEEPPRHVVFILATTEPYKIPLTVASRCQRFDFKPISNKSIAERMRTVIEAEQIAVSDEALETVALAAEGGMRDALSILDQAISYSDERVKLEDVLAVTGGVAQGILTEIVQAMHDQDVQKALSLLDELIQNGKDPARFVYDLIYFLRDLLLYKSAPTLEGILERAMADEDFKQLAGTVSEDWIQSAMTHLNQCQQEIKWTTSPKVFIEIAILTITNKGTRKEEAENPADSETVTRLAGRLEQLEKELAALKESPYPVKQQAPAPEPRRQKPRAGKNSYNIPYEKIRGVLDAAEKPMLKEVQSQWASFLDKLKSTSPPAHATIQDSKPAAASSGALVVQFKYEIHCSLFLDNQDTVESVLTSVTGRKWTIIPIPVSHWQELRNEYISRQEQSATKEEGQQEEPLVEEARKLVGDELLEIHDQ</sequence>
<keyword evidence="3" id="KW-0808">Transferase</keyword>
<evidence type="ECO:0000256" key="5">
    <source>
        <dbReference type="ARBA" id="ARBA00022705"/>
    </source>
</evidence>
<dbReference type="InterPro" id="IPR001270">
    <property type="entry name" value="ClpA/B"/>
</dbReference>
<reference evidence="14 15" key="1">
    <citation type="submission" date="2016-10" db="EMBL/GenBank/DDBJ databases">
        <authorList>
            <person name="de Groot N.N."/>
        </authorList>
    </citation>
    <scope>NUCLEOTIDE SEQUENCE [LARGE SCALE GENOMIC DNA]</scope>
    <source>
        <strain evidence="14 15">CGMCC 1.3702</strain>
    </source>
</reference>
<dbReference type="Pfam" id="PF13177">
    <property type="entry name" value="DNA_pol3_delta2"/>
    <property type="match status" value="1"/>
</dbReference>
<dbReference type="AlphaFoldDB" id="A0A1I1A497"/>
<organism evidence="14 15">
    <name type="scientific">Lentibacillus halodurans</name>
    <dbReference type="NCBI Taxonomy" id="237679"/>
    <lineage>
        <taxon>Bacteria</taxon>
        <taxon>Bacillati</taxon>
        <taxon>Bacillota</taxon>
        <taxon>Bacilli</taxon>
        <taxon>Bacillales</taxon>
        <taxon>Bacillaceae</taxon>
        <taxon>Lentibacillus</taxon>
    </lineage>
</organism>
<dbReference type="FunFam" id="1.10.8.60:FF:000013">
    <property type="entry name" value="DNA polymerase III subunit gamma/tau"/>
    <property type="match status" value="1"/>
</dbReference>
<evidence type="ECO:0000259" key="13">
    <source>
        <dbReference type="SMART" id="SM00382"/>
    </source>
</evidence>
<evidence type="ECO:0000256" key="1">
    <source>
        <dbReference type="ARBA" id="ARBA00006360"/>
    </source>
</evidence>
<dbReference type="SMART" id="SM00382">
    <property type="entry name" value="AAA"/>
    <property type="match status" value="1"/>
</dbReference>
<dbReference type="SUPFAM" id="SSF52540">
    <property type="entry name" value="P-loop containing nucleoside triphosphate hydrolases"/>
    <property type="match status" value="1"/>
</dbReference>
<dbReference type="GO" id="GO:0003677">
    <property type="term" value="F:DNA binding"/>
    <property type="evidence" value="ECO:0007669"/>
    <property type="project" value="InterPro"/>
</dbReference>
<dbReference type="PANTHER" id="PTHR11669">
    <property type="entry name" value="REPLICATION FACTOR C / DNA POLYMERASE III GAMMA-TAU SUBUNIT"/>
    <property type="match status" value="1"/>
</dbReference>
<evidence type="ECO:0000256" key="10">
    <source>
        <dbReference type="ARBA" id="ARBA00022932"/>
    </source>
</evidence>